<dbReference type="EMBL" id="DF237483">
    <property type="protein sequence ID" value="GAQ89540.1"/>
    <property type="molecule type" value="Genomic_DNA"/>
</dbReference>
<dbReference type="PANTHER" id="PTHR33099">
    <property type="entry name" value="FE2OG DIOXYGENASE DOMAIN-CONTAINING PROTEIN"/>
    <property type="match status" value="1"/>
</dbReference>
<gene>
    <name evidence="2" type="ORF">KFL_005340050</name>
</gene>
<dbReference type="InterPro" id="IPR005123">
    <property type="entry name" value="Oxoglu/Fe-dep_dioxygenase_dom"/>
</dbReference>
<dbReference type="Gene3D" id="2.60.120.620">
    <property type="entry name" value="q2cbj1_9rhob like domain"/>
    <property type="match status" value="1"/>
</dbReference>
<feature type="domain" description="Fe2OG dioxygenase" evidence="1">
    <location>
        <begin position="323"/>
        <end position="424"/>
    </location>
</feature>
<accession>A0A1Y1IF81</accession>
<dbReference type="AlphaFoldDB" id="A0A1Y1IF81"/>
<evidence type="ECO:0000259" key="1">
    <source>
        <dbReference type="PROSITE" id="PS51471"/>
    </source>
</evidence>
<dbReference type="PANTHER" id="PTHR33099:SF14">
    <property type="entry name" value="PROLYL 4-HYDROXYLASE ALPHA SUBUNIT FE(2+) 2OG DIOXYGENASE DOMAIN-CONTAINING PROTEIN"/>
    <property type="match status" value="1"/>
</dbReference>
<dbReference type="InterPro" id="IPR044862">
    <property type="entry name" value="Pro_4_hyd_alph_FE2OG_OXY"/>
</dbReference>
<protein>
    <recommendedName>
        <fullName evidence="1">Fe2OG dioxygenase domain-containing protein</fullName>
    </recommendedName>
</protein>
<dbReference type="PROSITE" id="PS51471">
    <property type="entry name" value="FE2OG_OXY"/>
    <property type="match status" value="1"/>
</dbReference>
<dbReference type="Proteomes" id="UP000054558">
    <property type="component" value="Unassembled WGS sequence"/>
</dbReference>
<organism evidence="2 3">
    <name type="scientific">Klebsormidium nitens</name>
    <name type="common">Green alga</name>
    <name type="synonym">Ulothrix nitens</name>
    <dbReference type="NCBI Taxonomy" id="105231"/>
    <lineage>
        <taxon>Eukaryota</taxon>
        <taxon>Viridiplantae</taxon>
        <taxon>Streptophyta</taxon>
        <taxon>Klebsormidiophyceae</taxon>
        <taxon>Klebsormidiales</taxon>
        <taxon>Klebsormidiaceae</taxon>
        <taxon>Klebsormidium</taxon>
    </lineage>
</organism>
<reference evidence="2 3" key="1">
    <citation type="journal article" date="2014" name="Nat. Commun.">
        <title>Klebsormidium flaccidum genome reveals primary factors for plant terrestrial adaptation.</title>
        <authorList>
            <person name="Hori K."/>
            <person name="Maruyama F."/>
            <person name="Fujisawa T."/>
            <person name="Togashi T."/>
            <person name="Yamamoto N."/>
            <person name="Seo M."/>
            <person name="Sato S."/>
            <person name="Yamada T."/>
            <person name="Mori H."/>
            <person name="Tajima N."/>
            <person name="Moriyama T."/>
            <person name="Ikeuchi M."/>
            <person name="Watanabe M."/>
            <person name="Wada H."/>
            <person name="Kobayashi K."/>
            <person name="Saito M."/>
            <person name="Masuda T."/>
            <person name="Sasaki-Sekimoto Y."/>
            <person name="Mashiguchi K."/>
            <person name="Awai K."/>
            <person name="Shimojima M."/>
            <person name="Masuda S."/>
            <person name="Iwai M."/>
            <person name="Nobusawa T."/>
            <person name="Narise T."/>
            <person name="Kondo S."/>
            <person name="Saito H."/>
            <person name="Sato R."/>
            <person name="Murakawa M."/>
            <person name="Ihara Y."/>
            <person name="Oshima-Yamada Y."/>
            <person name="Ohtaka K."/>
            <person name="Satoh M."/>
            <person name="Sonobe K."/>
            <person name="Ishii M."/>
            <person name="Ohtani R."/>
            <person name="Kanamori-Sato M."/>
            <person name="Honoki R."/>
            <person name="Miyazaki D."/>
            <person name="Mochizuki H."/>
            <person name="Umetsu J."/>
            <person name="Higashi K."/>
            <person name="Shibata D."/>
            <person name="Kamiya Y."/>
            <person name="Sato N."/>
            <person name="Nakamura Y."/>
            <person name="Tabata S."/>
            <person name="Ida S."/>
            <person name="Kurokawa K."/>
            <person name="Ohta H."/>
        </authorList>
    </citation>
    <scope>NUCLEOTIDE SEQUENCE [LARGE SCALE GENOMIC DNA]</scope>
    <source>
        <strain evidence="2 3">NIES-2285</strain>
    </source>
</reference>
<evidence type="ECO:0000313" key="2">
    <source>
        <dbReference type="EMBL" id="GAQ89540.1"/>
    </source>
</evidence>
<dbReference type="OrthoDB" id="3058546at2759"/>
<dbReference type="Pfam" id="PF13640">
    <property type="entry name" value="2OG-FeII_Oxy_3"/>
    <property type="match status" value="1"/>
</dbReference>
<proteinExistence type="predicted"/>
<sequence>MEPTHLVRNFLKLQKALQKLEEVGIPLGSLRSKGVNQIEEVQCDDYSEKERLLAGRVNELFKGFSEENVFCCGGSVKLPDNDQKSLLVKLLDGDPQECTLTSSSSAPKTTLAETITNLALKTVIEKSNIAGFGDLKEGANVVNYSIRKAWEAFFHLDFDYTHIDDHRTYVPGLSMETLVRLGFGKEQKLKLLKGHATVQTITQTSVQKSRHNESQGYYTATFKARVTEGERLLKSRITATNIPEPHSSRAGFGYWESPSFSYVCDCGSQAGSPTAAWCQHALATLVEVVDPFAGESRPDYKYYKAIFLRPIMEHIQKHMAHGHRISLLPYKINVYGEGGFFKRHVDSPRNAENMIGTLVVCLPSEHEGGELVVSHGGVDHVFDFAPLSGDRQTVQWAAMYGDCLHVVKEVKSGYRATLTFSIIQEEAQKGGTFWAPNRCHRLPHNLQETGYKITYDDDSHHYLEVEEDFTGGPWNKPGAERKAQAVVEALGALDPATEYVTILLSHDYTQANLVRPEMLKGTDWELYQSNAMNASMDLFLYQAVSRAYPVEMLTVVLRDHWTLPHECDDPENFADGEGTSVCSCYAFSKEDLAWLMGEGPKPKYKWEAAARAEKVLFVAPRPGQKALLDAKESGYHGNQFDEGGEILSVYFEAALVVDLKKKAEGWSRSGGRLRSLA</sequence>
<name>A0A1Y1IF81_KLENI</name>
<keyword evidence="3" id="KW-1185">Reference proteome</keyword>
<evidence type="ECO:0000313" key="3">
    <source>
        <dbReference type="Proteomes" id="UP000054558"/>
    </source>
</evidence>